<dbReference type="AlphaFoldDB" id="A0A2P5DHD3"/>
<gene>
    <name evidence="2" type="ORF">PanWU01x14_064420</name>
</gene>
<dbReference type="Proteomes" id="UP000237105">
    <property type="component" value="Unassembled WGS sequence"/>
</dbReference>
<evidence type="ECO:0000313" key="3">
    <source>
        <dbReference type="Proteomes" id="UP000237105"/>
    </source>
</evidence>
<comment type="caution">
    <text evidence="2">The sequence shown here is derived from an EMBL/GenBank/DDBJ whole genome shotgun (WGS) entry which is preliminary data.</text>
</comment>
<keyword evidence="3" id="KW-1185">Reference proteome</keyword>
<proteinExistence type="predicted"/>
<organism evidence="2 3">
    <name type="scientific">Parasponia andersonii</name>
    <name type="common">Sponia andersonii</name>
    <dbReference type="NCBI Taxonomy" id="3476"/>
    <lineage>
        <taxon>Eukaryota</taxon>
        <taxon>Viridiplantae</taxon>
        <taxon>Streptophyta</taxon>
        <taxon>Embryophyta</taxon>
        <taxon>Tracheophyta</taxon>
        <taxon>Spermatophyta</taxon>
        <taxon>Magnoliopsida</taxon>
        <taxon>eudicotyledons</taxon>
        <taxon>Gunneridae</taxon>
        <taxon>Pentapetalae</taxon>
        <taxon>rosids</taxon>
        <taxon>fabids</taxon>
        <taxon>Rosales</taxon>
        <taxon>Cannabaceae</taxon>
        <taxon>Parasponia</taxon>
    </lineage>
</organism>
<dbReference type="Pfam" id="PF13456">
    <property type="entry name" value="RVT_3"/>
    <property type="match status" value="1"/>
</dbReference>
<evidence type="ECO:0000259" key="1">
    <source>
        <dbReference type="Pfam" id="PF13456"/>
    </source>
</evidence>
<dbReference type="GO" id="GO:0004523">
    <property type="term" value="F:RNA-DNA hybrid ribonuclease activity"/>
    <property type="evidence" value="ECO:0007669"/>
    <property type="project" value="InterPro"/>
</dbReference>
<feature type="domain" description="RNase H type-1" evidence="1">
    <location>
        <begin position="79"/>
        <end position="136"/>
    </location>
</feature>
<dbReference type="GO" id="GO:0003676">
    <property type="term" value="F:nucleic acid binding"/>
    <property type="evidence" value="ECO:0007669"/>
    <property type="project" value="InterPro"/>
</dbReference>
<dbReference type="OrthoDB" id="1391789at2759"/>
<evidence type="ECO:0000313" key="2">
    <source>
        <dbReference type="EMBL" id="PON72676.1"/>
    </source>
</evidence>
<protein>
    <recommendedName>
        <fullName evidence="1">RNase H type-1 domain-containing protein</fullName>
    </recommendedName>
</protein>
<dbReference type="InterPro" id="IPR002156">
    <property type="entry name" value="RNaseH_domain"/>
</dbReference>
<dbReference type="EMBL" id="JXTB01000038">
    <property type="protein sequence ID" value="PON72676.1"/>
    <property type="molecule type" value="Genomic_DNA"/>
</dbReference>
<accession>A0A2P5DHD3</accession>
<name>A0A2P5DHD3_PARAD</name>
<sequence>MESLTSFDDLCHENATQFGIDATWLILDSNGSREQRPQLSQAGIESLKLPRLPGLLNPKVLESQDAQVQPRSNYLKINVDAIIDEMAGSIGVSVVVRDSNGQVCGASATRMQRHFGAIAECFALREGTTRFALYHGFAICLILSSILDC</sequence>
<reference evidence="3" key="1">
    <citation type="submission" date="2016-06" db="EMBL/GenBank/DDBJ databases">
        <title>Parallel loss of symbiosis genes in relatives of nitrogen-fixing non-legume Parasponia.</title>
        <authorList>
            <person name="Van Velzen R."/>
            <person name="Holmer R."/>
            <person name="Bu F."/>
            <person name="Rutten L."/>
            <person name="Van Zeijl A."/>
            <person name="Liu W."/>
            <person name="Santuari L."/>
            <person name="Cao Q."/>
            <person name="Sharma T."/>
            <person name="Shen D."/>
            <person name="Roswanjaya Y."/>
            <person name="Wardhani T."/>
            <person name="Kalhor M.S."/>
            <person name="Jansen J."/>
            <person name="Van den Hoogen J."/>
            <person name="Gungor B."/>
            <person name="Hartog M."/>
            <person name="Hontelez J."/>
            <person name="Verver J."/>
            <person name="Yang W.-C."/>
            <person name="Schijlen E."/>
            <person name="Repin R."/>
            <person name="Schilthuizen M."/>
            <person name="Schranz E."/>
            <person name="Heidstra R."/>
            <person name="Miyata K."/>
            <person name="Fedorova E."/>
            <person name="Kohlen W."/>
            <person name="Bisseling T."/>
            <person name="Smit S."/>
            <person name="Geurts R."/>
        </authorList>
    </citation>
    <scope>NUCLEOTIDE SEQUENCE [LARGE SCALE GENOMIC DNA]</scope>
    <source>
        <strain evidence="3">cv. WU1-14</strain>
    </source>
</reference>